<dbReference type="InterPro" id="IPR037233">
    <property type="entry name" value="CcmK-like_sf"/>
</dbReference>
<dbReference type="RefSeq" id="WP_038117203.1">
    <property type="nucleotide sequence ID" value="NZ_PPDB01000003.1"/>
</dbReference>
<name>A0A2S7ZA49_9FIRM</name>
<dbReference type="PANTHER" id="PTHR40449:SF2">
    <property type="entry name" value="BACTERIAL MICROCOMPARTMENT SHELL PROTEIN EUTS"/>
    <property type="match status" value="1"/>
</dbReference>
<evidence type="ECO:0000313" key="4">
    <source>
        <dbReference type="EMBL" id="PQL20166.1"/>
    </source>
</evidence>
<comment type="subcellular location">
    <subcellularLocation>
        <location evidence="1">Bacterial microcompartment</location>
    </subcellularLocation>
</comment>
<dbReference type="PANTHER" id="PTHR40449">
    <property type="entry name" value="ETHANOLAMINE UTILIZATION PROTEIN EUTS"/>
    <property type="match status" value="1"/>
</dbReference>
<dbReference type="Gene3D" id="3.30.70.1710">
    <property type="match status" value="1"/>
</dbReference>
<dbReference type="OrthoDB" id="9794459at2"/>
<dbReference type="PROSITE" id="PS51931">
    <property type="entry name" value="BMC_CP"/>
    <property type="match status" value="1"/>
</dbReference>
<dbReference type="Proteomes" id="UP000237916">
    <property type="component" value="Unassembled WGS sequence"/>
</dbReference>
<dbReference type="PIRSF" id="PIRSF012296">
    <property type="entry name" value="EutS_PduU"/>
    <property type="match status" value="1"/>
</dbReference>
<dbReference type="InterPro" id="IPR000249">
    <property type="entry name" value="BMC_dom"/>
</dbReference>
<dbReference type="SMART" id="SM00877">
    <property type="entry name" value="BMC"/>
    <property type="match status" value="1"/>
</dbReference>
<dbReference type="GO" id="GO:0031469">
    <property type="term" value="C:bacterial microcompartment"/>
    <property type="evidence" value="ECO:0007669"/>
    <property type="project" value="UniProtKB-SubCell"/>
</dbReference>
<accession>A0A2S7ZA49</accession>
<feature type="domain" description="BMC circularly permuted" evidence="3">
    <location>
        <begin position="12"/>
        <end position="112"/>
    </location>
</feature>
<sequence>MAFQEVIDAKQRIIQEFVPGKQVTIAHVIANPKPDLFRKMGLEEKGRNAIGILTITPGEGTIIAADIASKSGDIEIGFIDRFSGALLITGDVSAVESALRSVIEGLQRILGFFPTDLTRS</sequence>
<dbReference type="InterPro" id="IPR009307">
    <property type="entry name" value="EutS/PduU/CutR"/>
</dbReference>
<evidence type="ECO:0000259" key="3">
    <source>
        <dbReference type="PROSITE" id="PS51931"/>
    </source>
</evidence>
<protein>
    <submittedName>
        <fullName evidence="4">Ethanolamine utilization microcompartment protein EutS</fullName>
    </submittedName>
</protein>
<keyword evidence="2" id="KW-1283">Bacterial microcompartment</keyword>
<dbReference type="Pfam" id="PF00936">
    <property type="entry name" value="BMC"/>
    <property type="match status" value="1"/>
</dbReference>
<dbReference type="STRING" id="1298594.GCA_001312465_01694"/>
<keyword evidence="5" id="KW-1185">Reference proteome</keyword>
<dbReference type="CDD" id="cd07046">
    <property type="entry name" value="BMC_PduU-EutS"/>
    <property type="match status" value="1"/>
</dbReference>
<dbReference type="NCBIfam" id="NF012012">
    <property type="entry name" value="PRK15468.1"/>
    <property type="match status" value="1"/>
</dbReference>
<dbReference type="EMBL" id="PPDB01000003">
    <property type="protein sequence ID" value="PQL20166.1"/>
    <property type="molecule type" value="Genomic_DNA"/>
</dbReference>
<organism evidence="4 5">
    <name type="scientific">Veillonella denticariosi JCM 15641</name>
    <dbReference type="NCBI Taxonomy" id="1298594"/>
    <lineage>
        <taxon>Bacteria</taxon>
        <taxon>Bacillati</taxon>
        <taxon>Bacillota</taxon>
        <taxon>Negativicutes</taxon>
        <taxon>Veillonellales</taxon>
        <taxon>Veillonellaceae</taxon>
        <taxon>Veillonella</taxon>
    </lineage>
</organism>
<dbReference type="SUPFAM" id="SSF143414">
    <property type="entry name" value="CcmK-like"/>
    <property type="match status" value="1"/>
</dbReference>
<comment type="caution">
    <text evidence="4">The sequence shown here is derived from an EMBL/GenBank/DDBJ whole genome shotgun (WGS) entry which is preliminary data.</text>
</comment>
<evidence type="ECO:0000256" key="2">
    <source>
        <dbReference type="ARBA" id="ARBA00024446"/>
    </source>
</evidence>
<proteinExistence type="predicted"/>
<evidence type="ECO:0000313" key="5">
    <source>
        <dbReference type="Proteomes" id="UP000237916"/>
    </source>
</evidence>
<dbReference type="AlphaFoldDB" id="A0A2S7ZA49"/>
<evidence type="ECO:0000256" key="1">
    <source>
        <dbReference type="ARBA" id="ARBA00024322"/>
    </source>
</evidence>
<reference evidence="4 5" key="1">
    <citation type="submission" date="2018-01" db="EMBL/GenBank/DDBJ databases">
        <title>Draft genome sequences of clinical isolates and type strains of oral Veillonella including Veillonella infantum sp., nov.</title>
        <authorList>
            <person name="Mashima I."/>
            <person name="Liao Y.-C."/>
            <person name="Sabharwal A."/>
            <person name="Haase E.M."/>
            <person name="Nakazawa F."/>
            <person name="Scannapieco F.A."/>
        </authorList>
    </citation>
    <scope>NUCLEOTIDE SEQUENCE [LARGE SCALE GENOMIC DNA]</scope>
    <source>
        <strain evidence="4 5">JCM 15641</strain>
    </source>
</reference>
<gene>
    <name evidence="4" type="ORF">VEHSUH05_03615</name>
</gene>
<dbReference type="InterPro" id="IPR044870">
    <property type="entry name" value="BMC_CP"/>
</dbReference>